<dbReference type="InterPro" id="IPR036526">
    <property type="entry name" value="C-N_Hydrolase_sf"/>
</dbReference>
<evidence type="ECO:0000313" key="7">
    <source>
        <dbReference type="EMBL" id="KAA2378851.1"/>
    </source>
</evidence>
<sequence length="254" mass="28708">MKIRVAVCQVDMEWEHTARNLERLEPIVAAADADIAVLPEMFATGFKLRPARVAEPVDGLVATTMRRWAAQYGKAVVGSVVIAENGEFRNRMFFVKPSGGVAWYDKRHLFRPGGEARDYTPGNRRVVVEYMGFRFLLLICYDLRFPVWSRNRGDYDAILCSASWADDRREVWRTLLRARAIENQCYLAGVNRVGTDPDASYAGDSALVDFRGATLADAGEREQTLVAEFDSEAQAAFREEFPAWMDADGFELEF</sequence>
<dbReference type="EMBL" id="NFHB01000010">
    <property type="protein sequence ID" value="OUN02061.1"/>
    <property type="molecule type" value="Genomic_DNA"/>
</dbReference>
<reference evidence="7 10" key="3">
    <citation type="journal article" date="2019" name="Nat. Med.">
        <title>A library of human gut bacterial isolates paired with longitudinal multiomics data enables mechanistic microbiome research.</title>
        <authorList>
            <person name="Poyet M."/>
            <person name="Groussin M."/>
            <person name="Gibbons S.M."/>
            <person name="Avila-Pacheco J."/>
            <person name="Jiang X."/>
            <person name="Kearney S.M."/>
            <person name="Perrotta A.R."/>
            <person name="Berdy B."/>
            <person name="Zhao S."/>
            <person name="Lieberman T.D."/>
            <person name="Swanson P.K."/>
            <person name="Smith M."/>
            <person name="Roesemann S."/>
            <person name="Alexander J.E."/>
            <person name="Rich S.A."/>
            <person name="Livny J."/>
            <person name="Vlamakis H."/>
            <person name="Clish C."/>
            <person name="Bullock K."/>
            <person name="Deik A."/>
            <person name="Scott J."/>
            <person name="Pierce K.A."/>
            <person name="Xavier R.J."/>
            <person name="Alm E.J."/>
        </authorList>
    </citation>
    <scope>NUCLEOTIDE SEQUENCE [LARGE SCALE GENOMIC DNA]</scope>
    <source>
        <strain evidence="7 10">BIOML-A266</strain>
    </source>
</reference>
<dbReference type="Gene3D" id="3.60.110.10">
    <property type="entry name" value="Carbon-nitrogen hydrolase"/>
    <property type="match status" value="1"/>
</dbReference>
<evidence type="ECO:0000313" key="10">
    <source>
        <dbReference type="Proteomes" id="UP000322940"/>
    </source>
</evidence>
<reference evidence="9" key="1">
    <citation type="submission" date="2017-04" db="EMBL/GenBank/DDBJ databases">
        <title>Function of individual gut microbiota members based on whole genome sequencing of pure cultures obtained from chicken caecum.</title>
        <authorList>
            <person name="Medvecky M."/>
            <person name="Cejkova D."/>
            <person name="Polansky O."/>
            <person name="Karasova D."/>
            <person name="Kubasova T."/>
            <person name="Cizek A."/>
            <person name="Rychlik I."/>
        </authorList>
    </citation>
    <scope>NUCLEOTIDE SEQUENCE [LARGE SCALE GENOMIC DNA]</scope>
    <source>
        <strain evidence="9">An90</strain>
    </source>
</reference>
<dbReference type="eggNOG" id="COG0388">
    <property type="taxonomic scope" value="Bacteria"/>
</dbReference>
<dbReference type="PANTHER" id="PTHR47799">
    <property type="entry name" value="OMEGA-AMIDASE YAFV"/>
    <property type="match status" value="1"/>
</dbReference>
<dbReference type="SUPFAM" id="SSF56317">
    <property type="entry name" value="Carbon-nitrogen hydrolase"/>
    <property type="match status" value="1"/>
</dbReference>
<dbReference type="GeneID" id="59807076"/>
<protein>
    <recommendedName>
        <fullName evidence="5">Omega-amidase YafV</fullName>
        <ecNumber evidence="3">3.5.1.3</ecNumber>
    </recommendedName>
</protein>
<evidence type="ECO:0000256" key="5">
    <source>
        <dbReference type="ARBA" id="ARBA00072139"/>
    </source>
</evidence>
<reference evidence="8" key="2">
    <citation type="journal article" date="2018" name="BMC Genomics">
        <title>Whole genome sequencing and function prediction of 133 gut anaerobes isolated from chicken caecum in pure cultures.</title>
        <authorList>
            <person name="Medvecky M."/>
            <person name="Cejkova D."/>
            <person name="Polansky O."/>
            <person name="Karasova D."/>
            <person name="Kubasova T."/>
            <person name="Cizek A."/>
            <person name="Rychlik I."/>
        </authorList>
    </citation>
    <scope>NUCLEOTIDE SEQUENCE</scope>
    <source>
        <strain evidence="8">An90</strain>
    </source>
</reference>
<evidence type="ECO:0000256" key="3">
    <source>
        <dbReference type="ARBA" id="ARBA00039118"/>
    </source>
</evidence>
<dbReference type="EMBL" id="VVXH01000006">
    <property type="protein sequence ID" value="KAA2378851.1"/>
    <property type="molecule type" value="Genomic_DNA"/>
</dbReference>
<feature type="domain" description="CN hydrolase" evidence="6">
    <location>
        <begin position="3"/>
        <end position="231"/>
    </location>
</feature>
<dbReference type="Proteomes" id="UP000322940">
    <property type="component" value="Unassembled WGS sequence"/>
</dbReference>
<keyword evidence="2" id="KW-0378">Hydrolase</keyword>
<evidence type="ECO:0000256" key="4">
    <source>
        <dbReference type="ARBA" id="ARBA00052904"/>
    </source>
</evidence>
<dbReference type="InterPro" id="IPR052737">
    <property type="entry name" value="Omega-amidase_YafV"/>
</dbReference>
<evidence type="ECO:0000259" key="6">
    <source>
        <dbReference type="PROSITE" id="PS50263"/>
    </source>
</evidence>
<comment type="caution">
    <text evidence="8">The sequence shown here is derived from an EMBL/GenBank/DDBJ whole genome shotgun (WGS) entry which is preliminary data.</text>
</comment>
<comment type="similarity">
    <text evidence="1">Belongs to the carbon-nitrogen hydrolase superfamily. NIT1/NIT2 family.</text>
</comment>
<dbReference type="Proteomes" id="UP000195772">
    <property type="component" value="Unassembled WGS sequence"/>
</dbReference>
<proteinExistence type="inferred from homology"/>
<organism evidence="8 9">
    <name type="scientific">Alistipes onderdonkii</name>
    <dbReference type="NCBI Taxonomy" id="328813"/>
    <lineage>
        <taxon>Bacteria</taxon>
        <taxon>Pseudomonadati</taxon>
        <taxon>Bacteroidota</taxon>
        <taxon>Bacteroidia</taxon>
        <taxon>Bacteroidales</taxon>
        <taxon>Rikenellaceae</taxon>
        <taxon>Alistipes</taxon>
    </lineage>
</organism>
<evidence type="ECO:0000256" key="2">
    <source>
        <dbReference type="ARBA" id="ARBA00022801"/>
    </source>
</evidence>
<evidence type="ECO:0000313" key="9">
    <source>
        <dbReference type="Proteomes" id="UP000195772"/>
    </source>
</evidence>
<accession>A0A1Y3QQU1</accession>
<dbReference type="GO" id="GO:0106008">
    <property type="term" value="F:2-oxoglutaramate amidase activity"/>
    <property type="evidence" value="ECO:0007669"/>
    <property type="project" value="TreeGrafter"/>
</dbReference>
<dbReference type="PANTHER" id="PTHR47799:SF1">
    <property type="entry name" value="OMEGA-AMIDASE YAFV"/>
    <property type="match status" value="1"/>
</dbReference>
<name>A0A1Y3QQU1_9BACT</name>
<comment type="catalytic activity">
    <reaction evidence="4">
        <text>a monoamide of a dicarboxylate + H2O = a dicarboxylate + NH4(+)</text>
        <dbReference type="Rhea" id="RHEA:11716"/>
        <dbReference type="ChEBI" id="CHEBI:15377"/>
        <dbReference type="ChEBI" id="CHEBI:28938"/>
        <dbReference type="ChEBI" id="CHEBI:28965"/>
        <dbReference type="ChEBI" id="CHEBI:77450"/>
        <dbReference type="EC" id="3.5.1.3"/>
    </reaction>
</comment>
<dbReference type="GO" id="GO:0050152">
    <property type="term" value="F:omega-amidase activity"/>
    <property type="evidence" value="ECO:0007669"/>
    <property type="project" value="UniProtKB-EC"/>
</dbReference>
<dbReference type="EC" id="3.5.1.3" evidence="3"/>
<dbReference type="Pfam" id="PF00795">
    <property type="entry name" value="CN_hydrolase"/>
    <property type="match status" value="1"/>
</dbReference>
<dbReference type="RefSeq" id="WP_087403418.1">
    <property type="nucleotide sequence ID" value="NZ_JAHOOA010000011.1"/>
</dbReference>
<dbReference type="PROSITE" id="PS50263">
    <property type="entry name" value="CN_HYDROLASE"/>
    <property type="match status" value="1"/>
</dbReference>
<gene>
    <name evidence="8" type="ORF">B5G41_13395</name>
    <name evidence="7" type="ORF">F2Y10_07225</name>
</gene>
<evidence type="ECO:0000313" key="8">
    <source>
        <dbReference type="EMBL" id="OUN02061.1"/>
    </source>
</evidence>
<evidence type="ECO:0000256" key="1">
    <source>
        <dbReference type="ARBA" id="ARBA00010613"/>
    </source>
</evidence>
<dbReference type="OrthoDB" id="9811121at2"/>
<dbReference type="FunFam" id="3.60.110.10:FF:000004">
    <property type="entry name" value="Carbon-nitrogen hydrolase"/>
    <property type="match status" value="1"/>
</dbReference>
<dbReference type="AlphaFoldDB" id="A0A1Y3QQU1"/>
<dbReference type="InterPro" id="IPR003010">
    <property type="entry name" value="C-N_Hydrolase"/>
</dbReference>